<feature type="domain" description="Radical SAM core" evidence="4">
    <location>
        <begin position="1"/>
        <end position="233"/>
    </location>
</feature>
<keyword evidence="3" id="KW-0143">Chaperone</keyword>
<keyword evidence="3" id="KW-0479">Metal-binding</keyword>
<proteinExistence type="inferred from homology"/>
<keyword evidence="3" id="KW-0004">4Fe-4S</keyword>
<evidence type="ECO:0000256" key="3">
    <source>
        <dbReference type="RuleBase" id="RU364116"/>
    </source>
</evidence>
<evidence type="ECO:0000256" key="1">
    <source>
        <dbReference type="ARBA" id="ARBA00006100"/>
    </source>
</evidence>
<dbReference type="OrthoDB" id="9808022at2"/>
<dbReference type="RefSeq" id="WP_146817349.1">
    <property type="nucleotide sequence ID" value="NZ_BJYA01000015.1"/>
</dbReference>
<dbReference type="InterPro" id="IPR023404">
    <property type="entry name" value="rSAM_horseshoe"/>
</dbReference>
<comment type="similarity">
    <text evidence="1">Belongs to the anaerobic coproporphyrinogen-III oxidase family. HemW subfamily.</text>
</comment>
<dbReference type="SMART" id="SM00729">
    <property type="entry name" value="Elp3"/>
    <property type="match status" value="1"/>
</dbReference>
<dbReference type="NCBIfam" id="TIGR00539">
    <property type="entry name" value="hemN_rel"/>
    <property type="match status" value="1"/>
</dbReference>
<evidence type="ECO:0000313" key="5">
    <source>
        <dbReference type="EMBL" id="GEN46489.1"/>
    </source>
</evidence>
<dbReference type="CDD" id="cd01335">
    <property type="entry name" value="Radical_SAM"/>
    <property type="match status" value="1"/>
</dbReference>
<accession>A0A511W5W4</accession>
<dbReference type="InterPro" id="IPR010723">
    <property type="entry name" value="HemN_C"/>
</dbReference>
<dbReference type="InterPro" id="IPR058240">
    <property type="entry name" value="rSAM_sf"/>
</dbReference>
<dbReference type="Gene3D" id="3.80.30.20">
    <property type="entry name" value="tm_1862 like domain"/>
    <property type="match status" value="1"/>
</dbReference>
<keyword evidence="6" id="KW-1185">Reference proteome</keyword>
<sequence length="392" mass="45540">MSVQAVYIHIPFCHEICHYCDFAKMYYHEGIADSYLDSLNKEISMYIKEEPVSVRTIYIGGGTPTSLNENQLEKLFQTISNYFNVEEVEEFTIEANPGEFHEGHVKLMAQYGINRVSLGVQVLDNDYLKEMNRIHTVDDVERSVKLLQQYGLTNISMDFIYALPSQTLEHFETTLKKALSFDLPHYSSYALQIEPKTVFYMRYQKGKLSKPKEEVEAQMFHSLVDLMEEQGLQHYEVSNFSKPGYESKHNLTYWDNVPYYAFGAGAHGYLKGERYVNLRPVNHYEDQIKQGSKPVLHSEEVTLKEQVEEEMFLGLRRKSGVSDDQFQKRYGFSFFNLYGNEINYLVNKGWIIQQGDTISMTRDGMLFGNDVFASFLISDDVWVQKFPIDSHS</sequence>
<dbReference type="SUPFAM" id="SSF102114">
    <property type="entry name" value="Radical SAM enzymes"/>
    <property type="match status" value="1"/>
</dbReference>
<dbReference type="EMBL" id="BJYA01000015">
    <property type="protein sequence ID" value="GEN46489.1"/>
    <property type="molecule type" value="Genomic_DNA"/>
</dbReference>
<dbReference type="InterPro" id="IPR006638">
    <property type="entry name" value="Elp3/MiaA/NifB-like_rSAM"/>
</dbReference>
<dbReference type="InterPro" id="IPR004559">
    <property type="entry name" value="HemW-like"/>
</dbReference>
<dbReference type="Pfam" id="PF04055">
    <property type="entry name" value="Radical_SAM"/>
    <property type="match status" value="1"/>
</dbReference>
<dbReference type="PANTHER" id="PTHR13932:SF5">
    <property type="entry name" value="RADICAL S-ADENOSYL METHIONINE DOMAIN-CONTAINING PROTEIN 1, MITOCHONDRIAL"/>
    <property type="match status" value="1"/>
</dbReference>
<dbReference type="PANTHER" id="PTHR13932">
    <property type="entry name" value="COPROPORPHYRINIGEN III OXIDASE"/>
    <property type="match status" value="1"/>
</dbReference>
<dbReference type="SFLD" id="SFLDS00029">
    <property type="entry name" value="Radical_SAM"/>
    <property type="match status" value="1"/>
</dbReference>
<evidence type="ECO:0000256" key="2">
    <source>
        <dbReference type="ARBA" id="ARBA00017228"/>
    </source>
</evidence>
<comment type="subcellular location">
    <subcellularLocation>
        <location evidence="3">Cytoplasm</location>
    </subcellularLocation>
</comment>
<protein>
    <recommendedName>
        <fullName evidence="2 3">Heme chaperone HemW</fullName>
    </recommendedName>
</protein>
<keyword evidence="3" id="KW-0349">Heme</keyword>
<reference evidence="5 6" key="1">
    <citation type="submission" date="2019-07" db="EMBL/GenBank/DDBJ databases">
        <title>Whole genome shotgun sequence of Alkalibacillus haloalkaliphilus NBRC 103110.</title>
        <authorList>
            <person name="Hosoyama A."/>
            <person name="Uohara A."/>
            <person name="Ohji S."/>
            <person name="Ichikawa N."/>
        </authorList>
    </citation>
    <scope>NUCLEOTIDE SEQUENCE [LARGE SCALE GENOMIC DNA]</scope>
    <source>
        <strain evidence="5 6">NBRC 103110</strain>
    </source>
</reference>
<dbReference type="SFLD" id="SFLDF00562">
    <property type="entry name" value="HemN-like__clustered_with_heat"/>
    <property type="match status" value="1"/>
</dbReference>
<evidence type="ECO:0000313" key="6">
    <source>
        <dbReference type="Proteomes" id="UP000321440"/>
    </source>
</evidence>
<comment type="caution">
    <text evidence="5">The sequence shown here is derived from an EMBL/GenBank/DDBJ whole genome shotgun (WGS) entry which is preliminary data.</text>
</comment>
<dbReference type="SFLD" id="SFLDF00288">
    <property type="entry name" value="HemN-like__clustered_with_nucl"/>
    <property type="match status" value="1"/>
</dbReference>
<dbReference type="Pfam" id="PF06969">
    <property type="entry name" value="HemN_C"/>
    <property type="match status" value="1"/>
</dbReference>
<gene>
    <name evidence="5" type="primary">hemN</name>
    <name evidence="5" type="ORF">AHA02nite_22650</name>
</gene>
<dbReference type="GO" id="GO:0006779">
    <property type="term" value="P:porphyrin-containing compound biosynthetic process"/>
    <property type="evidence" value="ECO:0007669"/>
    <property type="project" value="InterPro"/>
</dbReference>
<dbReference type="InterPro" id="IPR007197">
    <property type="entry name" value="rSAM"/>
</dbReference>
<evidence type="ECO:0000259" key="4">
    <source>
        <dbReference type="PROSITE" id="PS51918"/>
    </source>
</evidence>
<dbReference type="GO" id="GO:0004109">
    <property type="term" value="F:coproporphyrinogen oxidase activity"/>
    <property type="evidence" value="ECO:0007669"/>
    <property type="project" value="InterPro"/>
</dbReference>
<name>A0A511W5W4_9BACI</name>
<dbReference type="AlphaFoldDB" id="A0A511W5W4"/>
<dbReference type="SFLD" id="SFLDG01065">
    <property type="entry name" value="anaerobic_coproporphyrinogen-I"/>
    <property type="match status" value="1"/>
</dbReference>
<keyword evidence="3" id="KW-0408">Iron</keyword>
<dbReference type="GO" id="GO:0051539">
    <property type="term" value="F:4 iron, 4 sulfur cluster binding"/>
    <property type="evidence" value="ECO:0007669"/>
    <property type="project" value="UniProtKB-UniRule"/>
</dbReference>
<dbReference type="Proteomes" id="UP000321440">
    <property type="component" value="Unassembled WGS sequence"/>
</dbReference>
<keyword evidence="3" id="KW-0963">Cytoplasm</keyword>
<keyword evidence="3" id="KW-0411">Iron-sulfur</keyword>
<dbReference type="PROSITE" id="PS51918">
    <property type="entry name" value="RADICAL_SAM"/>
    <property type="match status" value="1"/>
</dbReference>
<dbReference type="InterPro" id="IPR034505">
    <property type="entry name" value="Coproporphyrinogen-III_oxidase"/>
</dbReference>
<dbReference type="GO" id="GO:0005737">
    <property type="term" value="C:cytoplasm"/>
    <property type="evidence" value="ECO:0007669"/>
    <property type="project" value="UniProtKB-SubCell"/>
</dbReference>
<comment type="function">
    <text evidence="3">Probably acts as a heme chaperone, transferring heme to an unknown acceptor. Binds one molecule of heme per monomer, possibly covalently. Binds 1 [4Fe-4S] cluster. The cluster is coordinated with 3 cysteines and an exchangeable S-adenosyl-L-methionine.</text>
</comment>
<keyword evidence="3" id="KW-0949">S-adenosyl-L-methionine</keyword>
<dbReference type="GO" id="GO:0046872">
    <property type="term" value="F:metal ion binding"/>
    <property type="evidence" value="ECO:0007669"/>
    <property type="project" value="UniProtKB-UniRule"/>
</dbReference>
<organism evidence="5 6">
    <name type="scientific">Alkalibacillus haloalkaliphilus</name>
    <dbReference type="NCBI Taxonomy" id="94136"/>
    <lineage>
        <taxon>Bacteria</taxon>
        <taxon>Bacillati</taxon>
        <taxon>Bacillota</taxon>
        <taxon>Bacilli</taxon>
        <taxon>Bacillales</taxon>
        <taxon>Bacillaceae</taxon>
        <taxon>Alkalibacillus</taxon>
    </lineage>
</organism>